<dbReference type="OrthoDB" id="9804721at2"/>
<dbReference type="AlphaFoldDB" id="A0A2J0SUC6"/>
<evidence type="ECO:0000259" key="1">
    <source>
        <dbReference type="Pfam" id="PF00582"/>
    </source>
</evidence>
<evidence type="ECO:0000313" key="2">
    <source>
        <dbReference type="EMBL" id="EKT4441670.1"/>
    </source>
</evidence>
<organism evidence="3 4">
    <name type="scientific">Stenotrophomonas maltophilia</name>
    <name type="common">Pseudomonas maltophilia</name>
    <name type="synonym">Xanthomonas maltophilia</name>
    <dbReference type="NCBI Taxonomy" id="40324"/>
    <lineage>
        <taxon>Bacteria</taxon>
        <taxon>Pseudomonadati</taxon>
        <taxon>Pseudomonadota</taxon>
        <taxon>Gammaproteobacteria</taxon>
        <taxon>Lysobacterales</taxon>
        <taxon>Lysobacteraceae</taxon>
        <taxon>Stenotrophomonas</taxon>
        <taxon>Stenotrophomonas maltophilia group</taxon>
    </lineage>
</organism>
<dbReference type="Gene3D" id="3.40.50.12370">
    <property type="match status" value="1"/>
</dbReference>
<sequence length="256" mass="27683">MDILVPLTDTPADASAMQLAAALVGARGGHITLVQPVESPLPDVARAEVPPRVATLLRRVAQWSVPHDIQIEDGRAERPVDAIALRAQGFDQVIMACAGHDHAERRLQHAQFSSLVSRSGRPILALPGRTRFDGIFKRAVIGWSATPESARAAHDFLRLDFACALVVTTVDGSDRVNEHAQAFINSLMRQGREAIFTPVSSDGGSVAEALLGHAFDSQADLLVCGAYGHSRAREWLLGGTTRELFERTLTPLFLSR</sequence>
<dbReference type="SUPFAM" id="SSF52402">
    <property type="entry name" value="Adenine nucleotide alpha hydrolases-like"/>
    <property type="match status" value="2"/>
</dbReference>
<proteinExistence type="predicted"/>
<dbReference type="RefSeq" id="WP_049447182.1">
    <property type="nucleotide sequence ID" value="NZ_CP027562.1"/>
</dbReference>
<accession>A0A2J0SUC6</accession>
<name>A0A2J0SUC6_STEMA</name>
<dbReference type="InterPro" id="IPR006016">
    <property type="entry name" value="UspA"/>
</dbReference>
<dbReference type="EMBL" id="RAUE01000034">
    <property type="protein sequence ID" value="MBA0313208.1"/>
    <property type="molecule type" value="Genomic_DNA"/>
</dbReference>
<dbReference type="EMBL" id="ABLOMU010000023">
    <property type="protein sequence ID" value="EKT4441670.1"/>
    <property type="molecule type" value="Genomic_DNA"/>
</dbReference>
<dbReference type="Proteomes" id="UP000822271">
    <property type="component" value="Unassembled WGS sequence"/>
</dbReference>
<comment type="caution">
    <text evidence="3">The sequence shown here is derived from an EMBL/GenBank/DDBJ whole genome shotgun (WGS) entry which is preliminary data.</text>
</comment>
<dbReference type="Pfam" id="PF00582">
    <property type="entry name" value="Usp"/>
    <property type="match status" value="1"/>
</dbReference>
<feature type="domain" description="UspA" evidence="1">
    <location>
        <begin position="186"/>
        <end position="251"/>
    </location>
</feature>
<reference evidence="3" key="1">
    <citation type="submission" date="2018-09" db="EMBL/GenBank/DDBJ databases">
        <authorList>
            <person name="Groschel M."/>
            <person name="Kohl T."/>
            <person name="Conchillo-Sole O."/>
            <person name="Mamat U."/>
            <person name="Yero D."/>
            <person name="Niemann S."/>
            <person name="Daura X."/>
            <person name="Gibert I."/>
        </authorList>
    </citation>
    <scope>NUCLEOTIDE SEQUENCE</scope>
    <source>
        <strain evidence="3">OG156</strain>
    </source>
</reference>
<reference evidence="2" key="3">
    <citation type="submission" date="2022-07" db="EMBL/GenBank/DDBJ databases">
        <authorList>
            <consortium name="Clinical and Environmental Microbiology Branch: Whole genome sequencing antimicrobial resistance pathogens in the healthcare setting"/>
        </authorList>
    </citation>
    <scope>NUCLEOTIDE SEQUENCE</scope>
    <source>
        <strain evidence="2">Stenotrophomonas_maltophilia_2021CK-00905</strain>
    </source>
</reference>
<reference evidence="3" key="2">
    <citation type="journal article" date="2020" name="Front. Microbiol.">
        <title>Genetic Variants of the DSF Quorum Sensing System in Stenotrophomonas maltophilia Influence Virulence and Resistance Phenotypes Among Genotypically Diverse Clinical Isolates.</title>
        <authorList>
            <person name="Yero D."/>
            <person name="Huedo P."/>
            <person name="Conchillo-Sole O."/>
            <person name="Martinez-Servat S."/>
            <person name="Mamat U."/>
            <person name="Coves X."/>
            <person name="Llanas F."/>
            <person name="Roca I."/>
            <person name="Vila J."/>
            <person name="Schaible U.E."/>
            <person name="Daura X."/>
            <person name="Gibert I."/>
        </authorList>
    </citation>
    <scope>NUCLEOTIDE SEQUENCE</scope>
    <source>
        <strain evidence="3">OG156</strain>
    </source>
</reference>
<evidence type="ECO:0000313" key="4">
    <source>
        <dbReference type="Proteomes" id="UP000822271"/>
    </source>
</evidence>
<evidence type="ECO:0000313" key="3">
    <source>
        <dbReference type="EMBL" id="MBA0313208.1"/>
    </source>
</evidence>
<dbReference type="CDD" id="cd00293">
    <property type="entry name" value="USP-like"/>
    <property type="match status" value="1"/>
</dbReference>
<protein>
    <submittedName>
        <fullName evidence="3">Universal stress protein</fullName>
    </submittedName>
</protein>
<dbReference type="Proteomes" id="UP001214521">
    <property type="component" value="Unassembled WGS sequence"/>
</dbReference>
<gene>
    <name evidence="3" type="ORF">D7Y33_19720</name>
    <name evidence="2" type="ORF">QEK83_002326</name>
</gene>